<dbReference type="GO" id="GO:0071949">
    <property type="term" value="F:FAD binding"/>
    <property type="evidence" value="ECO:0007669"/>
    <property type="project" value="InterPro"/>
</dbReference>
<evidence type="ECO:0000256" key="6">
    <source>
        <dbReference type="ARBA" id="ARBA00023002"/>
    </source>
</evidence>
<dbReference type="PANTHER" id="PTHR11748:SF111">
    <property type="entry name" value="D-LACTATE DEHYDROGENASE, MITOCHONDRIAL-RELATED"/>
    <property type="match status" value="1"/>
</dbReference>
<comment type="cofactor">
    <cofactor evidence="1">
        <name>FAD</name>
        <dbReference type="ChEBI" id="CHEBI:57692"/>
    </cofactor>
</comment>
<dbReference type="Gene3D" id="3.30.43.10">
    <property type="entry name" value="Uridine Diphospho-n-acetylenolpyruvylglucosamine Reductase, domain 2"/>
    <property type="match status" value="1"/>
</dbReference>
<evidence type="ECO:0000256" key="5">
    <source>
        <dbReference type="ARBA" id="ARBA00022946"/>
    </source>
</evidence>
<sequence length="546" mass="61898">MELTKQIKQIIKGEVKQDSQTLAVFSKDASIYKISPKVAVFPKDSKDIQELVKFVAFEKSHGKDLSLTARSAGTDMTGGPLSESIVVSMTRYFNHIKKIGRDYAIVEPGVYYRDFEKEAHKHKLLLPSYPASKELCTIGGMVANNAGGELNLIYGKTERYAQEIKMVLADGKECVFKPLTLVQLEKKKSVKDLEGQIYTRMFDLIEQHYELIMAAKPDVSKNSAGYYLWNVYDKAKGIFDLTKMIVGSQGTLGIITETRFKLVRPKTREHLLVIFLNDLEQLPEIVNHLLQFKPQSIESYDDQTFKVAIKLLPEIVARLKGNAIKLFFGFLPELWMVLTGGVPKLVLLAEFSSEKESDALARTKHAQASLAQFRVPTKLIQSREQAQKYWVIRHESFSLLRHHVRGMRTAPFIDDFVVKPEVLGEFLPKLYKILGKYKLLYTIAGHVGDGNFHIIPLMKVGDKRAPEIIKKLGQEVYDLVFAYKGSMTGEHNDGLVRGPYLKQMFGSRVHELFLETKKIFDPHGIFNPGKKADASASYAFKHLDFN</sequence>
<dbReference type="PROSITE" id="PS51387">
    <property type="entry name" value="FAD_PCMH"/>
    <property type="match status" value="1"/>
</dbReference>
<name>A0A1F5NSA3_9BACT</name>
<dbReference type="InterPro" id="IPR016166">
    <property type="entry name" value="FAD-bd_PCMH"/>
</dbReference>
<keyword evidence="5" id="KW-0809">Transit peptide</keyword>
<dbReference type="AlphaFoldDB" id="A0A1F5NSA3"/>
<dbReference type="Pfam" id="PF01565">
    <property type="entry name" value="FAD_binding_4"/>
    <property type="match status" value="1"/>
</dbReference>
<feature type="domain" description="FAD-binding PCMH-type" evidence="8">
    <location>
        <begin position="32"/>
        <end position="265"/>
    </location>
</feature>
<comment type="similarity">
    <text evidence="2">Belongs to the FAD-binding oxidoreductase/transferase type 4 family.</text>
</comment>
<evidence type="ECO:0000256" key="2">
    <source>
        <dbReference type="ARBA" id="ARBA00008000"/>
    </source>
</evidence>
<dbReference type="InterPro" id="IPR006094">
    <property type="entry name" value="Oxid_FAD_bind_N"/>
</dbReference>
<evidence type="ECO:0000313" key="9">
    <source>
        <dbReference type="EMBL" id="OGE80444.1"/>
    </source>
</evidence>
<gene>
    <name evidence="9" type="ORF">A2660_03150</name>
</gene>
<proteinExistence type="inferred from homology"/>
<evidence type="ECO:0000313" key="10">
    <source>
        <dbReference type="Proteomes" id="UP000176233"/>
    </source>
</evidence>
<dbReference type="GO" id="GO:0004458">
    <property type="term" value="F:D-lactate dehydrogenase (cytochrome) activity"/>
    <property type="evidence" value="ECO:0007669"/>
    <property type="project" value="UniProtKB-EC"/>
</dbReference>
<keyword evidence="4" id="KW-0274">FAD</keyword>
<evidence type="ECO:0000256" key="3">
    <source>
        <dbReference type="ARBA" id="ARBA00022630"/>
    </source>
</evidence>
<dbReference type="EMBL" id="MFEJ01000012">
    <property type="protein sequence ID" value="OGE80444.1"/>
    <property type="molecule type" value="Genomic_DNA"/>
</dbReference>
<dbReference type="SUPFAM" id="SSF55103">
    <property type="entry name" value="FAD-linked oxidases, C-terminal domain"/>
    <property type="match status" value="1"/>
</dbReference>
<dbReference type="Pfam" id="PF02913">
    <property type="entry name" value="FAD-oxidase_C"/>
    <property type="match status" value="1"/>
</dbReference>
<dbReference type="InterPro" id="IPR016171">
    <property type="entry name" value="Vanillyl_alc_oxidase_C-sub2"/>
</dbReference>
<dbReference type="InterPro" id="IPR016167">
    <property type="entry name" value="FAD-bd_PCMH_sub1"/>
</dbReference>
<reference evidence="9 10" key="1">
    <citation type="journal article" date="2016" name="Nat. Commun.">
        <title>Thousands of microbial genomes shed light on interconnected biogeochemical processes in an aquifer system.</title>
        <authorList>
            <person name="Anantharaman K."/>
            <person name="Brown C.T."/>
            <person name="Hug L.A."/>
            <person name="Sharon I."/>
            <person name="Castelle C.J."/>
            <person name="Probst A.J."/>
            <person name="Thomas B.C."/>
            <person name="Singh A."/>
            <person name="Wilkins M.J."/>
            <person name="Karaoz U."/>
            <person name="Brodie E.L."/>
            <person name="Williams K.H."/>
            <person name="Hubbard S.S."/>
            <person name="Banfield J.F."/>
        </authorList>
    </citation>
    <scope>NUCLEOTIDE SEQUENCE [LARGE SCALE GENOMIC DNA]</scope>
</reference>
<dbReference type="InterPro" id="IPR004113">
    <property type="entry name" value="FAD-bd_oxidored_4_C"/>
</dbReference>
<dbReference type="Gene3D" id="3.30.70.2740">
    <property type="match status" value="1"/>
</dbReference>
<evidence type="ECO:0000256" key="1">
    <source>
        <dbReference type="ARBA" id="ARBA00001974"/>
    </source>
</evidence>
<dbReference type="SUPFAM" id="SSF56176">
    <property type="entry name" value="FAD-binding/transporter-associated domain-like"/>
    <property type="match status" value="1"/>
</dbReference>
<dbReference type="Proteomes" id="UP000176233">
    <property type="component" value="Unassembled WGS sequence"/>
</dbReference>
<dbReference type="InterPro" id="IPR036318">
    <property type="entry name" value="FAD-bd_PCMH-like_sf"/>
</dbReference>
<keyword evidence="3" id="KW-0285">Flavoprotein</keyword>
<dbReference type="GO" id="GO:0008720">
    <property type="term" value="F:D-lactate dehydrogenase (NAD+) activity"/>
    <property type="evidence" value="ECO:0007669"/>
    <property type="project" value="TreeGrafter"/>
</dbReference>
<organism evidence="9 10">
    <name type="scientific">Candidatus Doudnabacteria bacterium RIFCSPHIGHO2_01_FULL_45_18</name>
    <dbReference type="NCBI Taxonomy" id="1817823"/>
    <lineage>
        <taxon>Bacteria</taxon>
        <taxon>Candidatus Doudnaibacteriota</taxon>
    </lineage>
</organism>
<comment type="caution">
    <text evidence="9">The sequence shown here is derived from an EMBL/GenBank/DDBJ whole genome shotgun (WGS) entry which is preliminary data.</text>
</comment>
<dbReference type="InterPro" id="IPR016169">
    <property type="entry name" value="FAD-bd_PCMH_sub2"/>
</dbReference>
<keyword evidence="6" id="KW-0560">Oxidoreductase</keyword>
<evidence type="ECO:0000256" key="4">
    <source>
        <dbReference type="ARBA" id="ARBA00022827"/>
    </source>
</evidence>
<dbReference type="EC" id="1.1.2.4" evidence="7"/>
<dbReference type="InterPro" id="IPR016164">
    <property type="entry name" value="FAD-linked_Oxase-like_C"/>
</dbReference>
<evidence type="ECO:0000256" key="7">
    <source>
        <dbReference type="ARBA" id="ARBA00038897"/>
    </source>
</evidence>
<evidence type="ECO:0000259" key="8">
    <source>
        <dbReference type="PROSITE" id="PS51387"/>
    </source>
</evidence>
<dbReference type="GO" id="GO:1903457">
    <property type="term" value="P:lactate catabolic process"/>
    <property type="evidence" value="ECO:0007669"/>
    <property type="project" value="TreeGrafter"/>
</dbReference>
<accession>A0A1F5NSA3</accession>
<dbReference type="Gene3D" id="1.10.45.10">
    <property type="entry name" value="Vanillyl-alcohol Oxidase, Chain A, domain 4"/>
    <property type="match status" value="1"/>
</dbReference>
<dbReference type="Gene3D" id="3.30.465.10">
    <property type="match status" value="1"/>
</dbReference>
<dbReference type="PANTHER" id="PTHR11748">
    <property type="entry name" value="D-LACTATE DEHYDROGENASE"/>
    <property type="match status" value="1"/>
</dbReference>
<protein>
    <recommendedName>
        <fullName evidence="7">D-lactate dehydrogenase (cytochrome)</fullName>
        <ecNumber evidence="7">1.1.2.4</ecNumber>
    </recommendedName>
</protein>